<evidence type="ECO:0000256" key="5">
    <source>
        <dbReference type="ARBA" id="ARBA00023172"/>
    </source>
</evidence>
<comment type="similarity">
    <text evidence="1">In the C-terminal section; belongs to the transposase 35 family.</text>
</comment>
<evidence type="ECO:0000256" key="2">
    <source>
        <dbReference type="ARBA" id="ARBA00011044"/>
    </source>
</evidence>
<dbReference type="NCBIfam" id="NF040570">
    <property type="entry name" value="guided_TnpB"/>
    <property type="match status" value="1"/>
</dbReference>
<evidence type="ECO:0000313" key="8">
    <source>
        <dbReference type="EMBL" id="KVP98110.1"/>
    </source>
</evidence>
<evidence type="ECO:0000313" key="9">
    <source>
        <dbReference type="Proteomes" id="UP000056453"/>
    </source>
</evidence>
<dbReference type="GO" id="GO:0032196">
    <property type="term" value="P:transposition"/>
    <property type="evidence" value="ECO:0007669"/>
    <property type="project" value="UniProtKB-KW"/>
</dbReference>
<gene>
    <name evidence="8" type="ORF">WJ96_05940</name>
</gene>
<dbReference type="GO" id="GO:0006310">
    <property type="term" value="P:DNA recombination"/>
    <property type="evidence" value="ECO:0007669"/>
    <property type="project" value="UniProtKB-KW"/>
</dbReference>
<dbReference type="PANTHER" id="PTHR30405:SF25">
    <property type="entry name" value="RNA-GUIDED DNA ENDONUCLEASE INSQ-RELATED"/>
    <property type="match status" value="1"/>
</dbReference>
<dbReference type="InterPro" id="IPR051399">
    <property type="entry name" value="RNA-guided_DNA_endo/Transpos"/>
</dbReference>
<dbReference type="PANTHER" id="PTHR30405">
    <property type="entry name" value="TRANSPOSASE"/>
    <property type="match status" value="1"/>
</dbReference>
<evidence type="ECO:0000256" key="1">
    <source>
        <dbReference type="ARBA" id="ARBA00008761"/>
    </source>
</evidence>
<dbReference type="EMBL" id="LPBJ01000047">
    <property type="protein sequence ID" value="KVP98110.1"/>
    <property type="molecule type" value="Genomic_DNA"/>
</dbReference>
<accession>A0AAW3MWE8</accession>
<protein>
    <submittedName>
        <fullName evidence="8">Transposase</fullName>
    </submittedName>
</protein>
<keyword evidence="5" id="KW-0233">DNA recombination</keyword>
<comment type="caution">
    <text evidence="8">The sequence shown here is derived from an EMBL/GenBank/DDBJ whole genome shotgun (WGS) entry which is preliminary data.</text>
</comment>
<dbReference type="AlphaFoldDB" id="A0AAW3MWE8"/>
<dbReference type="GO" id="GO:0003677">
    <property type="term" value="F:DNA binding"/>
    <property type="evidence" value="ECO:0007669"/>
    <property type="project" value="UniProtKB-KW"/>
</dbReference>
<proteinExistence type="inferred from homology"/>
<comment type="similarity">
    <text evidence="2">In the N-terminal section; belongs to the transposase 2 family.</text>
</comment>
<dbReference type="Proteomes" id="UP000056453">
    <property type="component" value="Unassembled WGS sequence"/>
</dbReference>
<reference evidence="8 9" key="1">
    <citation type="submission" date="2015-11" db="EMBL/GenBank/DDBJ databases">
        <title>Expanding the genomic diversity of Burkholderia species for the development of highly accurate diagnostics.</title>
        <authorList>
            <person name="Sahl J."/>
            <person name="Keim P."/>
            <person name="Wagner D."/>
        </authorList>
    </citation>
    <scope>NUCLEOTIDE SEQUENCE [LARGE SCALE GENOMIC DNA]</scope>
    <source>
        <strain evidence="8 9">MSMB1808WGS</strain>
    </source>
</reference>
<evidence type="ECO:0000259" key="7">
    <source>
        <dbReference type="Pfam" id="PF07282"/>
    </source>
</evidence>
<evidence type="ECO:0000259" key="6">
    <source>
        <dbReference type="Pfam" id="PF01385"/>
    </source>
</evidence>
<dbReference type="InterPro" id="IPR001959">
    <property type="entry name" value="Transposase"/>
</dbReference>
<feature type="domain" description="Probable transposase IS891/IS1136/IS1341" evidence="6">
    <location>
        <begin position="169"/>
        <end position="262"/>
    </location>
</feature>
<sequence>MDSSSRESTRTLRLRLKDKHSALLREQAREVNFVWNYCNELSLKILQREGRFCSSAELDRYTAGATKEGLSLHSQTVQAISKELVARRRQFKKRRLAWRKSSGARRSLGWIPVKASALRYKGGQVWYGGRPLSLWDSYGLHQYELGTGSFSEDSRGRWYLNVSVLTKRAPASRATKSVGLDLGLMDFLATSDGLKVDGHDFYRALEPKISAAQRANKKQRVAALHAKVKARRKDALHKLSTALVREYGAIFVGNVNAAGLAQTRMAKSVLDAGWSAFRTMLQYKCDDAGVWFEAVNEAFSTQTCSCCASRTGPKGVAGLGIRAWQCEVCGSVHDRDVNAARNILLTGMSSRAGGAGLQDGNASAMLAAGRGRLAEGIPVL</sequence>
<dbReference type="InterPro" id="IPR010095">
    <property type="entry name" value="Cas12f1-like_TNB"/>
</dbReference>
<dbReference type="RefSeq" id="WP_059954199.1">
    <property type="nucleotide sequence ID" value="NZ_LPBJ01000047.1"/>
</dbReference>
<evidence type="ECO:0000256" key="4">
    <source>
        <dbReference type="ARBA" id="ARBA00023125"/>
    </source>
</evidence>
<keyword evidence="9" id="KW-1185">Reference proteome</keyword>
<name>A0AAW3MWE8_9BURK</name>
<evidence type="ECO:0000256" key="3">
    <source>
        <dbReference type="ARBA" id="ARBA00022578"/>
    </source>
</evidence>
<dbReference type="Pfam" id="PF01385">
    <property type="entry name" value="OrfB_IS605"/>
    <property type="match status" value="1"/>
</dbReference>
<keyword evidence="3" id="KW-0815">Transposition</keyword>
<keyword evidence="4" id="KW-0238">DNA-binding</keyword>
<feature type="domain" description="Cas12f1-like TNB" evidence="7">
    <location>
        <begin position="274"/>
        <end position="343"/>
    </location>
</feature>
<organism evidence="8 9">
    <name type="scientific">Burkholderia ubonensis</name>
    <dbReference type="NCBI Taxonomy" id="101571"/>
    <lineage>
        <taxon>Bacteria</taxon>
        <taxon>Pseudomonadati</taxon>
        <taxon>Pseudomonadota</taxon>
        <taxon>Betaproteobacteria</taxon>
        <taxon>Burkholderiales</taxon>
        <taxon>Burkholderiaceae</taxon>
        <taxon>Burkholderia</taxon>
        <taxon>Burkholderia cepacia complex</taxon>
    </lineage>
</organism>
<dbReference type="Pfam" id="PF07282">
    <property type="entry name" value="Cas12f1-like_TNB"/>
    <property type="match status" value="1"/>
</dbReference>